<dbReference type="EMBL" id="QGKM01000094">
    <property type="protein sequence ID" value="PWQ92374.1"/>
    <property type="molecule type" value="Genomic_DNA"/>
</dbReference>
<dbReference type="InterPro" id="IPR021274">
    <property type="entry name" value="DUF2853"/>
</dbReference>
<dbReference type="Proteomes" id="UP000245539">
    <property type="component" value="Unassembled WGS sequence"/>
</dbReference>
<comment type="caution">
    <text evidence="1">The sequence shown here is derived from an EMBL/GenBank/DDBJ whole genome shotgun (WGS) entry which is preliminary data.</text>
</comment>
<reference evidence="1 2" key="1">
    <citation type="submission" date="2018-05" db="EMBL/GenBank/DDBJ databases">
        <title>Leucothrix arctica sp. nov., isolated from Arctic seawater.</title>
        <authorList>
            <person name="Choi A."/>
            <person name="Baek K."/>
        </authorList>
    </citation>
    <scope>NUCLEOTIDE SEQUENCE [LARGE SCALE GENOMIC DNA]</scope>
    <source>
        <strain evidence="1 2">JCM 18388</strain>
    </source>
</reference>
<keyword evidence="2" id="KW-1185">Reference proteome</keyword>
<dbReference type="Gene3D" id="1.10.238.120">
    <property type="entry name" value="Jann4075-like"/>
    <property type="match status" value="1"/>
</dbReference>
<dbReference type="Pfam" id="PF11015">
    <property type="entry name" value="DUF2853"/>
    <property type="match status" value="1"/>
</dbReference>
<dbReference type="RefSeq" id="WP_109839700.1">
    <property type="nucleotide sequence ID" value="NZ_QGKM01000094.1"/>
</dbReference>
<dbReference type="SUPFAM" id="SSF158587">
    <property type="entry name" value="Jann4075-like"/>
    <property type="match status" value="1"/>
</dbReference>
<evidence type="ECO:0008006" key="3">
    <source>
        <dbReference type="Google" id="ProtNLM"/>
    </source>
</evidence>
<name>A0A317C152_9GAMM</name>
<accession>A0A317C152</accession>
<evidence type="ECO:0000313" key="2">
    <source>
        <dbReference type="Proteomes" id="UP000245539"/>
    </source>
</evidence>
<dbReference type="OrthoDB" id="9812542at2"/>
<gene>
    <name evidence="1" type="ORF">DKW60_21395</name>
</gene>
<proteinExistence type="predicted"/>
<protein>
    <recommendedName>
        <fullName evidence="3">DUF2853 domain-containing protein</fullName>
    </recommendedName>
</protein>
<organism evidence="1 2">
    <name type="scientific">Leucothrix pacifica</name>
    <dbReference type="NCBI Taxonomy" id="1247513"/>
    <lineage>
        <taxon>Bacteria</taxon>
        <taxon>Pseudomonadati</taxon>
        <taxon>Pseudomonadota</taxon>
        <taxon>Gammaproteobacteria</taxon>
        <taxon>Thiotrichales</taxon>
        <taxon>Thiotrichaceae</taxon>
        <taxon>Leucothrix</taxon>
    </lineage>
</organism>
<evidence type="ECO:0000313" key="1">
    <source>
        <dbReference type="EMBL" id="PWQ92374.1"/>
    </source>
</evidence>
<sequence>MADVIQVIEDVKKYDANVDEQLVTSIFRSLGPVVYNRDTRYVACSDPYELEMIRDGFLSRQLNIKLSKKELDDVLQETCQQMADSHMKLRVTFYYLLVTRFNKQSHF</sequence>
<dbReference type="InterPro" id="IPR023154">
    <property type="entry name" value="Jann4075-like_sf"/>
</dbReference>
<dbReference type="AlphaFoldDB" id="A0A317C152"/>